<evidence type="ECO:0000259" key="5">
    <source>
        <dbReference type="PROSITE" id="PS51123"/>
    </source>
</evidence>
<name>A0A7L5BVE5_9RHOB</name>
<feature type="domain" description="OmpA-like" evidence="5">
    <location>
        <begin position="159"/>
        <end position="274"/>
    </location>
</feature>
<dbReference type="CDD" id="cd07185">
    <property type="entry name" value="OmpA_C-like"/>
    <property type="match status" value="1"/>
</dbReference>
<dbReference type="PROSITE" id="PS51123">
    <property type="entry name" value="OMPA_2"/>
    <property type="match status" value="1"/>
</dbReference>
<dbReference type="Gene3D" id="3.30.1330.60">
    <property type="entry name" value="OmpA-like domain"/>
    <property type="match status" value="1"/>
</dbReference>
<dbReference type="SUPFAM" id="SSF103088">
    <property type="entry name" value="OmpA-like"/>
    <property type="match status" value="1"/>
</dbReference>
<reference evidence="6 7" key="1">
    <citation type="submission" date="2020-02" db="EMBL/GenBank/DDBJ databases">
        <title>complete genome sequence of Rhodobacteraceae bacterium.</title>
        <authorList>
            <person name="Park J."/>
            <person name="Kim Y.-S."/>
            <person name="Kim K.-H."/>
        </authorList>
    </citation>
    <scope>NUCLEOTIDE SEQUENCE [LARGE SCALE GENOMIC DNA]</scope>
    <source>
        <strain evidence="6 7">RR4-56</strain>
    </source>
</reference>
<dbReference type="KEGG" id="hdh:G5B40_13165"/>
<dbReference type="RefSeq" id="WP_165099427.1">
    <property type="nucleotide sequence ID" value="NZ_CP049056.1"/>
</dbReference>
<dbReference type="EMBL" id="CP049056">
    <property type="protein sequence ID" value="QIE56330.1"/>
    <property type="molecule type" value="Genomic_DNA"/>
</dbReference>
<dbReference type="InterPro" id="IPR006664">
    <property type="entry name" value="OMP_bac"/>
</dbReference>
<dbReference type="Proteomes" id="UP000503336">
    <property type="component" value="Chromosome"/>
</dbReference>
<keyword evidence="2 4" id="KW-0472">Membrane</keyword>
<comment type="subcellular location">
    <subcellularLocation>
        <location evidence="1">Cell outer membrane</location>
    </subcellularLocation>
</comment>
<evidence type="ECO:0000256" key="2">
    <source>
        <dbReference type="ARBA" id="ARBA00023136"/>
    </source>
</evidence>
<dbReference type="PANTHER" id="PTHR30329">
    <property type="entry name" value="STATOR ELEMENT OF FLAGELLAR MOTOR COMPLEX"/>
    <property type="match status" value="1"/>
</dbReference>
<dbReference type="Pfam" id="PF00691">
    <property type="entry name" value="OmpA"/>
    <property type="match status" value="1"/>
</dbReference>
<dbReference type="InterPro" id="IPR036737">
    <property type="entry name" value="OmpA-like_sf"/>
</dbReference>
<dbReference type="InterPro" id="IPR006665">
    <property type="entry name" value="OmpA-like"/>
</dbReference>
<evidence type="ECO:0000256" key="4">
    <source>
        <dbReference type="PROSITE-ProRule" id="PRU00473"/>
    </source>
</evidence>
<dbReference type="PRINTS" id="PR01021">
    <property type="entry name" value="OMPADOMAIN"/>
</dbReference>
<accession>A0A7L5BVE5</accession>
<dbReference type="AlphaFoldDB" id="A0A7L5BVE5"/>
<gene>
    <name evidence="6" type="ORF">G5B40_13165</name>
</gene>
<dbReference type="PANTHER" id="PTHR30329:SF21">
    <property type="entry name" value="LIPOPROTEIN YIAD-RELATED"/>
    <property type="match status" value="1"/>
</dbReference>
<evidence type="ECO:0000313" key="6">
    <source>
        <dbReference type="EMBL" id="QIE56330.1"/>
    </source>
</evidence>
<keyword evidence="7" id="KW-1185">Reference proteome</keyword>
<evidence type="ECO:0000313" key="7">
    <source>
        <dbReference type="Proteomes" id="UP000503336"/>
    </source>
</evidence>
<sequence>MMKISHTILAGAALVAAGCTNIPGANLGGTFVAEDFLAMDMPGGDFNAELAKQYQGLAAYNASTEVNWMDAAGYMDRSNAAASGGVTPWDPSALGIGGEAVALYPEVSSNIAANSSINPAACAEAQALWDQWLEAQYQSPGGCLDPDEVKAKFDAAYAACIGVSPANYIVYFGFDRSNLNDAARGVVSDVVAALSGVANPIVSLVGHTDTSGPASYNVGLSQRRVNTVAQALADAGVPQGGVTRAARGESEPAVATGDGVREPRNRRVEIAIGN</sequence>
<keyword evidence="3" id="KW-0998">Cell outer membrane</keyword>
<proteinExistence type="predicted"/>
<protein>
    <submittedName>
        <fullName evidence="6">OmpA family protein</fullName>
    </submittedName>
</protein>
<evidence type="ECO:0000256" key="1">
    <source>
        <dbReference type="ARBA" id="ARBA00004442"/>
    </source>
</evidence>
<organism evidence="6 7">
    <name type="scientific">Pikeienuella piscinae</name>
    <dbReference type="NCBI Taxonomy" id="2748098"/>
    <lineage>
        <taxon>Bacteria</taxon>
        <taxon>Pseudomonadati</taxon>
        <taxon>Pseudomonadota</taxon>
        <taxon>Alphaproteobacteria</taxon>
        <taxon>Rhodobacterales</taxon>
        <taxon>Paracoccaceae</taxon>
        <taxon>Pikeienuella</taxon>
    </lineage>
</organism>
<evidence type="ECO:0000256" key="3">
    <source>
        <dbReference type="ARBA" id="ARBA00023237"/>
    </source>
</evidence>
<dbReference type="PROSITE" id="PS51257">
    <property type="entry name" value="PROKAR_LIPOPROTEIN"/>
    <property type="match status" value="1"/>
</dbReference>
<dbReference type="GO" id="GO:0009279">
    <property type="term" value="C:cell outer membrane"/>
    <property type="evidence" value="ECO:0007669"/>
    <property type="project" value="UniProtKB-SubCell"/>
</dbReference>
<dbReference type="InterPro" id="IPR050330">
    <property type="entry name" value="Bact_OuterMem_StrucFunc"/>
</dbReference>